<feature type="transmembrane region" description="Helical" evidence="9">
    <location>
        <begin position="103"/>
        <end position="123"/>
    </location>
</feature>
<proteinExistence type="inferred from homology"/>
<dbReference type="SUPFAM" id="SSF103481">
    <property type="entry name" value="Multidrug resistance efflux transporter EmrE"/>
    <property type="match status" value="2"/>
</dbReference>
<evidence type="ECO:0000256" key="4">
    <source>
        <dbReference type="ARBA" id="ARBA00022692"/>
    </source>
</evidence>
<feature type="transmembrane region" description="Helical" evidence="9">
    <location>
        <begin position="34"/>
        <end position="50"/>
    </location>
</feature>
<feature type="transmembrane region" description="Helical" evidence="9">
    <location>
        <begin position="157"/>
        <end position="176"/>
    </location>
</feature>
<evidence type="ECO:0000256" key="9">
    <source>
        <dbReference type="SAM" id="Phobius"/>
    </source>
</evidence>
<dbReference type="InterPro" id="IPR013657">
    <property type="entry name" value="SCL35B1-4/HUT1"/>
</dbReference>
<comment type="subcellular location">
    <subcellularLocation>
        <location evidence="1">Endoplasmic reticulum membrane</location>
        <topology evidence="1">Multi-pass membrane protein</topology>
    </subcellularLocation>
</comment>
<comment type="similarity">
    <text evidence="2">Belongs to the nucleotide-sugar transporter family. SLC35B subfamily.</text>
</comment>
<feature type="transmembrane region" description="Helical" evidence="9">
    <location>
        <begin position="70"/>
        <end position="91"/>
    </location>
</feature>
<dbReference type="Proteomes" id="UP000230750">
    <property type="component" value="Unassembled WGS sequence"/>
</dbReference>
<accession>A0A2G8KDT0</accession>
<feature type="region of interest" description="Disordered" evidence="8">
    <location>
        <begin position="1"/>
        <end position="24"/>
    </location>
</feature>
<dbReference type="InterPro" id="IPR037185">
    <property type="entry name" value="EmrE-like"/>
</dbReference>
<name>A0A2G8KDT0_STIJA</name>
<keyword evidence="6 9" id="KW-1133">Transmembrane helix</keyword>
<evidence type="ECO:0000256" key="2">
    <source>
        <dbReference type="ARBA" id="ARBA00010694"/>
    </source>
</evidence>
<dbReference type="EMBL" id="MRZV01000663">
    <property type="protein sequence ID" value="PIK46142.1"/>
    <property type="molecule type" value="Genomic_DNA"/>
</dbReference>
<evidence type="ECO:0000256" key="7">
    <source>
        <dbReference type="ARBA" id="ARBA00023136"/>
    </source>
</evidence>
<feature type="transmembrane region" description="Helical" evidence="9">
    <location>
        <begin position="316"/>
        <end position="334"/>
    </location>
</feature>
<dbReference type="OrthoDB" id="78344at2759"/>
<evidence type="ECO:0000256" key="5">
    <source>
        <dbReference type="ARBA" id="ARBA00022824"/>
    </source>
</evidence>
<evidence type="ECO:0000313" key="10">
    <source>
        <dbReference type="EMBL" id="PIK46142.1"/>
    </source>
</evidence>
<feature type="transmembrane region" description="Helical" evidence="9">
    <location>
        <begin position="188"/>
        <end position="210"/>
    </location>
</feature>
<feature type="transmembrane region" description="Helical" evidence="9">
    <location>
        <begin position="259"/>
        <end position="279"/>
    </location>
</feature>
<gene>
    <name evidence="10" type="ORF">BSL78_16990</name>
</gene>
<keyword evidence="11" id="KW-1185">Reference proteome</keyword>
<reference evidence="10 11" key="1">
    <citation type="journal article" date="2017" name="PLoS Biol.">
        <title>The sea cucumber genome provides insights into morphological evolution and visceral regeneration.</title>
        <authorList>
            <person name="Zhang X."/>
            <person name="Sun L."/>
            <person name="Yuan J."/>
            <person name="Sun Y."/>
            <person name="Gao Y."/>
            <person name="Zhang L."/>
            <person name="Li S."/>
            <person name="Dai H."/>
            <person name="Hamel J.F."/>
            <person name="Liu C."/>
            <person name="Yu Y."/>
            <person name="Liu S."/>
            <person name="Lin W."/>
            <person name="Guo K."/>
            <person name="Jin S."/>
            <person name="Xu P."/>
            <person name="Storey K.B."/>
            <person name="Huan P."/>
            <person name="Zhang T."/>
            <person name="Zhou Y."/>
            <person name="Zhang J."/>
            <person name="Lin C."/>
            <person name="Li X."/>
            <person name="Xing L."/>
            <person name="Huo D."/>
            <person name="Sun M."/>
            <person name="Wang L."/>
            <person name="Mercier A."/>
            <person name="Li F."/>
            <person name="Yang H."/>
            <person name="Xiang J."/>
        </authorList>
    </citation>
    <scope>NUCLEOTIDE SEQUENCE [LARGE SCALE GENOMIC DNA]</scope>
    <source>
        <strain evidence="10">Shaxun</strain>
        <tissue evidence="10">Muscle</tissue>
    </source>
</reference>
<dbReference type="STRING" id="307972.A0A2G8KDT0"/>
<dbReference type="GO" id="GO:0000139">
    <property type="term" value="C:Golgi membrane"/>
    <property type="evidence" value="ECO:0007669"/>
    <property type="project" value="TreeGrafter"/>
</dbReference>
<protein>
    <submittedName>
        <fullName evidence="10">Putative solute carrier family 35 member B1</fullName>
    </submittedName>
</protein>
<dbReference type="PANTHER" id="PTHR10778">
    <property type="entry name" value="SOLUTE CARRIER FAMILY 35 MEMBER B"/>
    <property type="match status" value="1"/>
</dbReference>
<dbReference type="Pfam" id="PF08449">
    <property type="entry name" value="UAA"/>
    <property type="match status" value="1"/>
</dbReference>
<dbReference type="GO" id="GO:0005459">
    <property type="term" value="F:UDP-galactose transmembrane transporter activity"/>
    <property type="evidence" value="ECO:0007669"/>
    <property type="project" value="TreeGrafter"/>
</dbReference>
<keyword evidence="3" id="KW-0813">Transport</keyword>
<evidence type="ECO:0000256" key="6">
    <source>
        <dbReference type="ARBA" id="ARBA00022989"/>
    </source>
</evidence>
<feature type="transmembrane region" description="Helical" evidence="9">
    <location>
        <begin position="231"/>
        <end position="253"/>
    </location>
</feature>
<feature type="transmembrane region" description="Helical" evidence="9">
    <location>
        <begin position="291"/>
        <end position="310"/>
    </location>
</feature>
<keyword evidence="7 9" id="KW-0472">Membrane</keyword>
<dbReference type="GO" id="GO:0005789">
    <property type="term" value="C:endoplasmic reticulum membrane"/>
    <property type="evidence" value="ECO:0007669"/>
    <property type="project" value="UniProtKB-SubCell"/>
</dbReference>
<dbReference type="AlphaFoldDB" id="A0A2G8KDT0"/>
<keyword evidence="5" id="KW-0256">Endoplasmic reticulum</keyword>
<sequence>MQNSSIPKKDVESGMGSTAKEDPNQQKETSYAKLLYCFFGIFTCYLFFGILQEKITRSNYGDEENPERFSFFYCLVLAPCLFNAVFARGVLTFTKPEPDKTPNYLYAVCAITYLGAMVASNAALKYVSYPFQVLGKACKPIPVMILGVILARKVYPAMKYLSVMLIVFGVAIFMYNKEKSKAKEGDDHLMGIGEMLVCLSLALDGMTGVFQEKMRSEYQPNPHQMMSSVNSFSILYLSAMALVTGEVFGFISFVTRYPYLIWNLLLFGITSALGQNFIFTTVTSFGPLTCSIMTTTRKFFTILGSVIIFANPLSQRQWLGVVLVFAGLIMDGLYGKSKSKAK</sequence>
<keyword evidence="4 9" id="KW-0812">Transmembrane</keyword>
<dbReference type="GO" id="GO:0005460">
    <property type="term" value="F:UDP-glucose transmembrane transporter activity"/>
    <property type="evidence" value="ECO:0007669"/>
    <property type="project" value="TreeGrafter"/>
</dbReference>
<evidence type="ECO:0000256" key="8">
    <source>
        <dbReference type="SAM" id="MobiDB-lite"/>
    </source>
</evidence>
<evidence type="ECO:0000256" key="1">
    <source>
        <dbReference type="ARBA" id="ARBA00004477"/>
    </source>
</evidence>
<evidence type="ECO:0000313" key="11">
    <source>
        <dbReference type="Proteomes" id="UP000230750"/>
    </source>
</evidence>
<organism evidence="10 11">
    <name type="scientific">Stichopus japonicus</name>
    <name type="common">Sea cucumber</name>
    <dbReference type="NCBI Taxonomy" id="307972"/>
    <lineage>
        <taxon>Eukaryota</taxon>
        <taxon>Metazoa</taxon>
        <taxon>Echinodermata</taxon>
        <taxon>Eleutherozoa</taxon>
        <taxon>Echinozoa</taxon>
        <taxon>Holothuroidea</taxon>
        <taxon>Aspidochirotacea</taxon>
        <taxon>Aspidochirotida</taxon>
        <taxon>Stichopodidae</taxon>
        <taxon>Apostichopus</taxon>
    </lineage>
</organism>
<evidence type="ECO:0000256" key="3">
    <source>
        <dbReference type="ARBA" id="ARBA00022448"/>
    </source>
</evidence>
<dbReference type="PANTHER" id="PTHR10778:SF10">
    <property type="entry name" value="SOLUTE CARRIER FAMILY 35 MEMBER B1"/>
    <property type="match status" value="1"/>
</dbReference>
<comment type="caution">
    <text evidence="10">The sequence shown here is derived from an EMBL/GenBank/DDBJ whole genome shotgun (WGS) entry which is preliminary data.</text>
</comment>